<dbReference type="KEGG" id="spu:100893280"/>
<reference evidence="3" key="2">
    <citation type="submission" date="2021-01" db="UniProtKB">
        <authorList>
            <consortium name="EnsemblMetazoa"/>
        </authorList>
    </citation>
    <scope>IDENTIFICATION</scope>
</reference>
<dbReference type="OMA" id="WMNSKNI"/>
<dbReference type="PANTHER" id="PTHR31402:SF2">
    <property type="entry name" value="UPF0711 PROTEIN C18ORF21"/>
    <property type="match status" value="1"/>
</dbReference>
<dbReference type="InterPro" id="IPR029779">
    <property type="entry name" value="Rmp24-like"/>
</dbReference>
<dbReference type="InParanoid" id="A0A7M7GJI9"/>
<dbReference type="Pfam" id="PF15719">
    <property type="entry name" value="Rmp24-like"/>
    <property type="match status" value="1"/>
</dbReference>
<name>A0A7M7GJI9_STRPU</name>
<accession>A0A7M7GJI9</accession>
<feature type="compositionally biased region" description="Low complexity" evidence="2">
    <location>
        <begin position="189"/>
        <end position="202"/>
    </location>
</feature>
<keyword evidence="4" id="KW-1185">Reference proteome</keyword>
<organism evidence="3 4">
    <name type="scientific">Strongylocentrotus purpuratus</name>
    <name type="common">Purple sea urchin</name>
    <dbReference type="NCBI Taxonomy" id="7668"/>
    <lineage>
        <taxon>Eukaryota</taxon>
        <taxon>Metazoa</taxon>
        <taxon>Echinodermata</taxon>
        <taxon>Eleutherozoa</taxon>
        <taxon>Echinozoa</taxon>
        <taxon>Echinoidea</taxon>
        <taxon>Euechinoidea</taxon>
        <taxon>Echinacea</taxon>
        <taxon>Camarodonta</taxon>
        <taxon>Echinidea</taxon>
        <taxon>Strongylocentrotidae</taxon>
        <taxon>Strongylocentrotus</taxon>
    </lineage>
</organism>
<feature type="compositionally biased region" description="Polar residues" evidence="2">
    <location>
        <begin position="246"/>
        <end position="258"/>
    </location>
</feature>
<evidence type="ECO:0000313" key="4">
    <source>
        <dbReference type="Proteomes" id="UP000007110"/>
    </source>
</evidence>
<feature type="compositionally biased region" description="Polar residues" evidence="2">
    <location>
        <begin position="163"/>
        <end position="177"/>
    </location>
</feature>
<feature type="compositionally biased region" description="Polar residues" evidence="2">
    <location>
        <begin position="137"/>
        <end position="150"/>
    </location>
</feature>
<dbReference type="PANTHER" id="PTHR31402">
    <property type="entry name" value="UPF0711 PROTEIN C18ORF21"/>
    <property type="match status" value="1"/>
</dbReference>
<evidence type="ECO:0000256" key="1">
    <source>
        <dbReference type="ARBA" id="ARBA00006160"/>
    </source>
</evidence>
<reference evidence="4" key="1">
    <citation type="submission" date="2015-02" db="EMBL/GenBank/DDBJ databases">
        <title>Genome sequencing for Strongylocentrotus purpuratus.</title>
        <authorList>
            <person name="Murali S."/>
            <person name="Liu Y."/>
            <person name="Vee V."/>
            <person name="English A."/>
            <person name="Wang M."/>
            <person name="Skinner E."/>
            <person name="Han Y."/>
            <person name="Muzny D.M."/>
            <person name="Worley K.C."/>
            <person name="Gibbs R.A."/>
        </authorList>
    </citation>
    <scope>NUCLEOTIDE SEQUENCE</scope>
</reference>
<feature type="region of interest" description="Disordered" evidence="2">
    <location>
        <begin position="130"/>
        <end position="258"/>
    </location>
</feature>
<proteinExistence type="inferred from homology"/>
<dbReference type="Proteomes" id="UP000007110">
    <property type="component" value="Unassembled WGS sequence"/>
</dbReference>
<dbReference type="GeneID" id="100893280"/>
<feature type="region of interest" description="Disordered" evidence="2">
    <location>
        <begin position="83"/>
        <end position="103"/>
    </location>
</feature>
<dbReference type="AlphaFoldDB" id="A0A7M7GJI9"/>
<protein>
    <submittedName>
        <fullName evidence="3">Uncharacterized protein</fullName>
    </submittedName>
</protein>
<evidence type="ECO:0000313" key="3">
    <source>
        <dbReference type="EnsemblMetazoa" id="XP_003723711"/>
    </source>
</evidence>
<evidence type="ECO:0000256" key="2">
    <source>
        <dbReference type="SAM" id="MobiDB-lite"/>
    </source>
</evidence>
<dbReference type="EnsemblMetazoa" id="XM_003723663">
    <property type="protein sequence ID" value="XP_003723711"/>
    <property type="gene ID" value="LOC100893280"/>
</dbReference>
<sequence length="258" mass="28934">MSSHNTILPRQLQTSLLQASSRLYESACPNLGRSVISKVHEFTAAKKDATRQHCIHCHSPLHPGVCRVKLYPRPRITREIERLKKRLDNPRDGSLSSTQKKKVKRWMNSKNILVICCSFCKKTNRIPCAKRSERPQSLESQASQNVSFQDSASRKRKRRSESTDPLSKLATSSTGGNFVSPPSKKQKRQSSSSSTSLTSSTPGRLVHSIDAPHPSPSGRSSRSAKKDKYRQLQTMLKSAKQEQHTKNQSPLSKFLTSL</sequence>
<dbReference type="RefSeq" id="XP_003723711.2">
    <property type="nucleotide sequence ID" value="XM_003723663.3"/>
</dbReference>
<dbReference type="OrthoDB" id="10049098at2759"/>
<comment type="similarity">
    <text evidence="1">Belongs to the UPF0711 family.</text>
</comment>